<sequence>MAIELPRQMARVARIAADIAAQPDCGPAAEVMLEWIDMGAAAIAEQDPGRMMRAHRALEGCNL</sequence>
<reference evidence="1" key="1">
    <citation type="submission" date="2016-12" db="EMBL/GenBank/DDBJ databases">
        <title>Whole genome sequencing of Sphingomonas koreensis.</title>
        <authorList>
            <person name="Conlan S."/>
            <person name="Thomas P.J."/>
            <person name="Mullikin J."/>
            <person name="Palmore T.N."/>
            <person name="Frank K.M."/>
            <person name="Segre J.A."/>
        </authorList>
    </citation>
    <scope>NUCLEOTIDE SEQUENCE</scope>
    <source>
        <strain evidence="1">ABOJV</strain>
    </source>
</reference>
<evidence type="ECO:0000313" key="4">
    <source>
        <dbReference type="Proteomes" id="UP000286681"/>
    </source>
</evidence>
<evidence type="ECO:0000313" key="3">
    <source>
        <dbReference type="Proteomes" id="UP000185161"/>
    </source>
</evidence>
<dbReference type="Proteomes" id="UP000286681">
    <property type="component" value="Unassembled WGS sequence"/>
</dbReference>
<dbReference type="STRING" id="93064.BRX40_13700"/>
<evidence type="ECO:0000313" key="1">
    <source>
        <dbReference type="EMBL" id="APR53341.1"/>
    </source>
</evidence>
<evidence type="ECO:0000313" key="2">
    <source>
        <dbReference type="EMBL" id="RSU99151.1"/>
    </source>
</evidence>
<name>A0A1L6JBM0_9SPHN</name>
<keyword evidence="3" id="KW-1185">Reference proteome</keyword>
<reference evidence="2 4" key="3">
    <citation type="submission" date="2018-07" db="EMBL/GenBank/DDBJ databases">
        <title>Genomic and Epidemiologic Investigation of an Indolent Hospital Outbreak.</title>
        <authorList>
            <person name="Johnson R.C."/>
            <person name="Deming C."/>
            <person name="Conlan S."/>
            <person name="Zellmer C.J."/>
            <person name="Michelin A.V."/>
            <person name="Lee-Lin S."/>
            <person name="Thomas P.J."/>
            <person name="Park M."/>
            <person name="Weingarten R.A."/>
            <person name="Less J."/>
            <person name="Dekker J.P."/>
            <person name="Frank K.M."/>
            <person name="Musser K.A."/>
            <person name="Mcquiston J.R."/>
            <person name="Henderson D.K."/>
            <person name="Lau A.F."/>
            <person name="Palmore T.N."/>
            <person name="Segre J.A."/>
        </authorList>
    </citation>
    <scope>NUCLEOTIDE SEQUENCE [LARGE SCALE GENOMIC DNA]</scope>
    <source>
        <strain evidence="2 4">SK-NIH.Env10_0317</strain>
    </source>
</reference>
<gene>
    <name evidence="1" type="ORF">BRX40_13700</name>
    <name evidence="2" type="ORF">CA257_21100</name>
</gene>
<dbReference type="AlphaFoldDB" id="A0A1L6JBM0"/>
<dbReference type="RefSeq" id="WP_075151979.1">
    <property type="nucleotide sequence ID" value="NZ_QQXA01000003.1"/>
</dbReference>
<dbReference type="KEGG" id="skr:BRX40_13700"/>
<proteinExistence type="predicted"/>
<dbReference type="Proteomes" id="UP000185161">
    <property type="component" value="Chromosome"/>
</dbReference>
<dbReference type="EMBL" id="CP018820">
    <property type="protein sequence ID" value="APR53341.1"/>
    <property type="molecule type" value="Genomic_DNA"/>
</dbReference>
<organism evidence="1 3">
    <name type="scientific">Sphingomonas koreensis</name>
    <dbReference type="NCBI Taxonomy" id="93064"/>
    <lineage>
        <taxon>Bacteria</taxon>
        <taxon>Pseudomonadati</taxon>
        <taxon>Pseudomonadota</taxon>
        <taxon>Alphaproteobacteria</taxon>
        <taxon>Sphingomonadales</taxon>
        <taxon>Sphingomonadaceae</taxon>
        <taxon>Sphingomonas</taxon>
    </lineage>
</organism>
<reference evidence="3" key="2">
    <citation type="submission" date="2016-12" db="EMBL/GenBank/DDBJ databases">
        <title>Whole genome sequencing of Sphingomonas sp. ABOJV.</title>
        <authorList>
            <person name="Conlan S."/>
            <person name="Thomas P.J."/>
            <person name="Mullikin J."/>
            <person name="Palmore T.N."/>
            <person name="Frank K.M."/>
            <person name="Segre J.A."/>
        </authorList>
    </citation>
    <scope>NUCLEOTIDE SEQUENCE [LARGE SCALE GENOMIC DNA]</scope>
    <source>
        <strain evidence="3">ABOJV</strain>
    </source>
</reference>
<dbReference type="EMBL" id="QQWO01000026">
    <property type="protein sequence ID" value="RSU99151.1"/>
    <property type="molecule type" value="Genomic_DNA"/>
</dbReference>
<protein>
    <submittedName>
        <fullName evidence="1">Uncharacterized protein</fullName>
    </submittedName>
</protein>
<accession>A0A1L6JBM0</accession>